<dbReference type="EnsemblMetazoa" id="XM_022803586">
    <property type="protein sequence ID" value="XP_022659321"/>
    <property type="gene ID" value="LOC111249571"/>
</dbReference>
<dbReference type="OMA" id="ISGCYAR"/>
<accession>A0A7M7K150</accession>
<protein>
    <recommendedName>
        <fullName evidence="7">Plus3 domain-containing protein</fullName>
    </recommendedName>
</protein>
<sequence>MSSKRKSRVALASDSEGSDVSGDNNSTSTKKKIRVADQDDEDATSDSGDEWGSKGGNKKKVLTKKAMSPRSGGNAGTSRSGSGGSEGVEEGELPAGSSENNDSDESGGESDESEEFNDGYDEDLLGDDADRARLAQMTEKEREQEIFNRIEKRERLKARFEIEKKLRQAKKKRESKAREEQQLDKDLSLRDKSFTDVSMRSKERKKNLEGRQDKKSQAIQNLRAEREKKKKAEEERKEKEDTEKETSTSKRDKEKDKDKGDKVERETGKKLKASDIYSDDDSDGSDSSASRSSSVSSKVSRRSRSKSRSRSRSRSRDSRSRSRGSRSRSRSSSRSRSRSRSRSVSRSSESSSADSTTSRRSEEKVVFAKEHISQIRLSRFRLEKWLFAPFFAKTVIGCFVRIGIGQKGGESVYRVAEILDVVETPKIYQLGKNRTNKGLRIKHGKDERVFRIEYVSNQDFTDAEFAKWMEVMSTDSLTLPTISSVERKKRDVDAANNHSYSVSDINQIVLEKKKFKRNPHNYAMAKTELMKKKEMAEQLGDHEEARRLTEELERLEDRAKELDKQRTSTISAIQYINERNRQKNIVDIERAILEDAKKNKLKADDPFTRRKCAPSLVTKKHGGSDKLTSEQLKALEEAKKRDAEVRKAAEEAKRKEDEENARKEKEKSRSTLGAANGGDLFAAHDFDIAIDLDASIPAPHVAHHPVRASLGSSAANVLLRDSAPRRSLNIEEYKKKRGFI</sequence>
<dbReference type="InterPro" id="IPR036128">
    <property type="entry name" value="Plus3-like_sf"/>
</dbReference>
<keyword evidence="2" id="KW-0805">Transcription regulation</keyword>
<name>A0A7M7K150_VARDE</name>
<dbReference type="FunCoup" id="A0A7M7K150">
    <property type="interactions" value="1961"/>
</dbReference>
<dbReference type="SUPFAM" id="SSF159042">
    <property type="entry name" value="Plus3-like"/>
    <property type="match status" value="1"/>
</dbReference>
<feature type="region of interest" description="Disordered" evidence="6">
    <location>
        <begin position="638"/>
        <end position="674"/>
    </location>
</feature>
<dbReference type="SMART" id="SM00719">
    <property type="entry name" value="Plus3"/>
    <property type="match status" value="1"/>
</dbReference>
<feature type="region of interest" description="Disordered" evidence="6">
    <location>
        <begin position="166"/>
        <end position="363"/>
    </location>
</feature>
<reference evidence="8" key="1">
    <citation type="submission" date="2021-01" db="UniProtKB">
        <authorList>
            <consortium name="EnsemblMetazoa"/>
        </authorList>
    </citation>
    <scope>IDENTIFICATION</scope>
</reference>
<keyword evidence="4" id="KW-0539">Nucleus</keyword>
<dbReference type="Gene3D" id="3.90.70.200">
    <property type="entry name" value="Plus-3 domain"/>
    <property type="match status" value="1"/>
</dbReference>
<evidence type="ECO:0000259" key="7">
    <source>
        <dbReference type="PROSITE" id="PS51360"/>
    </source>
</evidence>
<evidence type="ECO:0000256" key="6">
    <source>
        <dbReference type="SAM" id="MobiDB-lite"/>
    </source>
</evidence>
<feature type="compositionally biased region" description="Acidic residues" evidence="6">
    <location>
        <begin position="38"/>
        <end position="49"/>
    </location>
</feature>
<keyword evidence="3" id="KW-0804">Transcription</keyword>
<feature type="compositionally biased region" description="Basic and acidic residues" evidence="6">
    <location>
        <begin position="622"/>
        <end position="631"/>
    </location>
</feature>
<feature type="compositionally biased region" description="Acidic residues" evidence="6">
    <location>
        <begin position="101"/>
        <end position="127"/>
    </location>
</feature>
<evidence type="ECO:0000313" key="8">
    <source>
        <dbReference type="EnsemblMetazoa" id="XP_022659321"/>
    </source>
</evidence>
<feature type="domain" description="Plus3" evidence="7">
    <location>
        <begin position="366"/>
        <end position="497"/>
    </location>
</feature>
<feature type="compositionally biased region" description="Basic and acidic residues" evidence="6">
    <location>
        <begin position="223"/>
        <end position="273"/>
    </location>
</feature>
<organism evidence="8 9">
    <name type="scientific">Varroa destructor</name>
    <name type="common">Honeybee mite</name>
    <dbReference type="NCBI Taxonomy" id="109461"/>
    <lineage>
        <taxon>Eukaryota</taxon>
        <taxon>Metazoa</taxon>
        <taxon>Ecdysozoa</taxon>
        <taxon>Arthropoda</taxon>
        <taxon>Chelicerata</taxon>
        <taxon>Arachnida</taxon>
        <taxon>Acari</taxon>
        <taxon>Parasitiformes</taxon>
        <taxon>Mesostigmata</taxon>
        <taxon>Gamasina</taxon>
        <taxon>Dermanyssoidea</taxon>
        <taxon>Varroidae</taxon>
        <taxon>Varroa</taxon>
    </lineage>
</organism>
<feature type="region of interest" description="Disordered" evidence="6">
    <location>
        <begin position="612"/>
        <end position="631"/>
    </location>
</feature>
<dbReference type="Proteomes" id="UP000594260">
    <property type="component" value="Unplaced"/>
</dbReference>
<feature type="coiled-coil region" evidence="5">
    <location>
        <begin position="542"/>
        <end position="572"/>
    </location>
</feature>
<dbReference type="PANTHER" id="PTHR13115:SF8">
    <property type="entry name" value="RNA POLYMERASE-ASSOCIATED PROTEIN RTF1 HOMOLOG"/>
    <property type="match status" value="1"/>
</dbReference>
<dbReference type="OrthoDB" id="166375at2759"/>
<feature type="compositionally biased region" description="Basic and acidic residues" evidence="6">
    <location>
        <begin position="206"/>
        <end position="216"/>
    </location>
</feature>
<feature type="compositionally biased region" description="Basic and acidic residues" evidence="6">
    <location>
        <begin position="176"/>
        <end position="194"/>
    </location>
</feature>
<feature type="region of interest" description="Disordered" evidence="6">
    <location>
        <begin position="1"/>
        <end position="131"/>
    </location>
</feature>
<feature type="compositionally biased region" description="Basic and acidic residues" evidence="6">
    <location>
        <begin position="638"/>
        <end position="669"/>
    </location>
</feature>
<dbReference type="GO" id="GO:0003677">
    <property type="term" value="F:DNA binding"/>
    <property type="evidence" value="ECO:0007669"/>
    <property type="project" value="InterPro"/>
</dbReference>
<dbReference type="KEGG" id="vde:111249571"/>
<dbReference type="PANTHER" id="PTHR13115">
    <property type="entry name" value="RNA POLYMERASE-ASSOCIATED PROTEIN RTF1 HOMOLOG"/>
    <property type="match status" value="1"/>
</dbReference>
<evidence type="ECO:0000256" key="3">
    <source>
        <dbReference type="ARBA" id="ARBA00023163"/>
    </source>
</evidence>
<feature type="compositionally biased region" description="Low complexity" evidence="6">
    <location>
        <begin position="285"/>
        <end position="298"/>
    </location>
</feature>
<dbReference type="PROSITE" id="PS51360">
    <property type="entry name" value="PLUS3"/>
    <property type="match status" value="1"/>
</dbReference>
<dbReference type="GO" id="GO:0016593">
    <property type="term" value="C:Cdc73/Paf1 complex"/>
    <property type="evidence" value="ECO:0007669"/>
    <property type="project" value="TreeGrafter"/>
</dbReference>
<proteinExistence type="predicted"/>
<evidence type="ECO:0000256" key="4">
    <source>
        <dbReference type="ARBA" id="ARBA00023242"/>
    </source>
</evidence>
<dbReference type="InterPro" id="IPR004343">
    <property type="entry name" value="Plus-3_dom"/>
</dbReference>
<dbReference type="InParanoid" id="A0A7M7K150"/>
<evidence type="ECO:0000256" key="5">
    <source>
        <dbReference type="SAM" id="Coils"/>
    </source>
</evidence>
<keyword evidence="5" id="KW-0175">Coiled coil</keyword>
<feature type="compositionally biased region" description="Basic residues" evidence="6">
    <location>
        <begin position="299"/>
        <end position="313"/>
    </location>
</feature>
<evidence type="ECO:0000256" key="2">
    <source>
        <dbReference type="ARBA" id="ARBA00023015"/>
    </source>
</evidence>
<dbReference type="GO" id="GO:1990269">
    <property type="term" value="F:RNA polymerase II C-terminal domain phosphoserine binding"/>
    <property type="evidence" value="ECO:0007669"/>
    <property type="project" value="TreeGrafter"/>
</dbReference>
<feature type="compositionally biased region" description="Low complexity" evidence="6">
    <location>
        <begin position="344"/>
        <end position="356"/>
    </location>
</feature>
<dbReference type="RefSeq" id="XP_022659321.1">
    <property type="nucleotide sequence ID" value="XM_022803586.1"/>
</dbReference>
<evidence type="ECO:0000256" key="1">
    <source>
        <dbReference type="ARBA" id="ARBA00004123"/>
    </source>
</evidence>
<keyword evidence="9" id="KW-1185">Reference proteome</keyword>
<dbReference type="Pfam" id="PF03126">
    <property type="entry name" value="Plus-3"/>
    <property type="match status" value="1"/>
</dbReference>
<dbReference type="GeneID" id="111249571"/>
<evidence type="ECO:0000313" key="9">
    <source>
        <dbReference type="Proteomes" id="UP000594260"/>
    </source>
</evidence>
<dbReference type="AlphaFoldDB" id="A0A7M7K150"/>
<comment type="subcellular location">
    <subcellularLocation>
        <location evidence="1">Nucleus</location>
    </subcellularLocation>
</comment>
<feature type="compositionally biased region" description="Basic residues" evidence="6">
    <location>
        <begin position="321"/>
        <end position="343"/>
    </location>
</feature>